<comment type="function">
    <text evidence="1">Required for gamma-tubulin complex recruitment to the microtubule organizing center (MTOC).</text>
</comment>
<comment type="caution">
    <text evidence="9">The sequence shown here is derived from an EMBL/GenBank/DDBJ whole genome shotgun (WGS) entry which is preliminary data.</text>
</comment>
<proteinExistence type="inferred from homology"/>
<dbReference type="GO" id="GO:0051415">
    <property type="term" value="P:microtubule nucleation by interphase microtubule organizing center"/>
    <property type="evidence" value="ECO:0007669"/>
    <property type="project" value="TreeGrafter"/>
</dbReference>
<dbReference type="RefSeq" id="XP_025399077.1">
    <property type="nucleotide sequence ID" value="XM_025546633.1"/>
</dbReference>
<organism evidence="9 10">
    <name type="scientific">Aspergillus heteromorphus CBS 117.55</name>
    <dbReference type="NCBI Taxonomy" id="1448321"/>
    <lineage>
        <taxon>Eukaryota</taxon>
        <taxon>Fungi</taxon>
        <taxon>Dikarya</taxon>
        <taxon>Ascomycota</taxon>
        <taxon>Pezizomycotina</taxon>
        <taxon>Eurotiomycetes</taxon>
        <taxon>Eurotiomycetidae</taxon>
        <taxon>Eurotiales</taxon>
        <taxon>Aspergillaceae</taxon>
        <taxon>Aspergillus</taxon>
        <taxon>Aspergillus subgen. Circumdati</taxon>
    </lineage>
</organism>
<keyword evidence="6" id="KW-0963">Cytoplasm</keyword>
<evidence type="ECO:0000256" key="4">
    <source>
        <dbReference type="ARBA" id="ARBA00011378"/>
    </source>
</evidence>
<protein>
    <recommendedName>
        <fullName evidence="5">Mitotic-spindle organizing protein 1</fullName>
    </recommendedName>
    <alternativeName>
        <fullName evidence="8">Mitotic-spindle organizing protein associated with a ring of gamma-tubulin 1</fullName>
    </alternativeName>
</protein>
<dbReference type="Proteomes" id="UP000247233">
    <property type="component" value="Unassembled WGS sequence"/>
</dbReference>
<dbReference type="GO" id="GO:0000931">
    <property type="term" value="C:gamma-tubulin ring complex"/>
    <property type="evidence" value="ECO:0007669"/>
    <property type="project" value="InterPro"/>
</dbReference>
<keyword evidence="7" id="KW-0206">Cytoskeleton</keyword>
<dbReference type="Pfam" id="PF12554">
    <property type="entry name" value="MOZART1"/>
    <property type="match status" value="1"/>
</dbReference>
<dbReference type="InterPro" id="IPR022214">
    <property type="entry name" value="MZT1"/>
</dbReference>
<dbReference type="AlphaFoldDB" id="A0A317W975"/>
<evidence type="ECO:0000256" key="5">
    <source>
        <dbReference type="ARBA" id="ARBA00016992"/>
    </source>
</evidence>
<dbReference type="GO" id="GO:0033566">
    <property type="term" value="P:gamma-tubulin complex localization"/>
    <property type="evidence" value="ECO:0007669"/>
    <property type="project" value="InterPro"/>
</dbReference>
<comment type="subcellular location">
    <subcellularLocation>
        <location evidence="2">Cytoplasm</location>
        <location evidence="2">Cytoskeleton</location>
        <location evidence="2">Microtubule organizing center</location>
        <location evidence="2">Spindle pole body</location>
    </subcellularLocation>
</comment>
<reference evidence="9 10" key="1">
    <citation type="submission" date="2016-12" db="EMBL/GenBank/DDBJ databases">
        <title>The genomes of Aspergillus section Nigri reveals drivers in fungal speciation.</title>
        <authorList>
            <consortium name="DOE Joint Genome Institute"/>
            <person name="Vesth T.C."/>
            <person name="Nybo J."/>
            <person name="Theobald S."/>
            <person name="Brandl J."/>
            <person name="Frisvad J.C."/>
            <person name="Nielsen K.F."/>
            <person name="Lyhne E.K."/>
            <person name="Kogle M.E."/>
            <person name="Kuo A."/>
            <person name="Riley R."/>
            <person name="Clum A."/>
            <person name="Nolan M."/>
            <person name="Lipzen A."/>
            <person name="Salamov A."/>
            <person name="Henrissat B."/>
            <person name="Wiebenga A."/>
            <person name="De Vries R.P."/>
            <person name="Grigoriev I.V."/>
            <person name="Mortensen U.H."/>
            <person name="Andersen M.R."/>
            <person name="Baker S.E."/>
        </authorList>
    </citation>
    <scope>NUCLEOTIDE SEQUENCE [LARGE SCALE GENOMIC DNA]</scope>
    <source>
        <strain evidence="9 10">CBS 117.55</strain>
    </source>
</reference>
<dbReference type="STRING" id="1448321.A0A317W975"/>
<evidence type="ECO:0000256" key="6">
    <source>
        <dbReference type="ARBA" id="ARBA00022490"/>
    </source>
</evidence>
<dbReference type="GeneID" id="37068870"/>
<dbReference type="OrthoDB" id="48571at2759"/>
<dbReference type="GO" id="GO:0044732">
    <property type="term" value="C:mitotic spindle pole body"/>
    <property type="evidence" value="ECO:0007669"/>
    <property type="project" value="TreeGrafter"/>
</dbReference>
<name>A0A317W975_9EURO</name>
<gene>
    <name evidence="9" type="ORF">BO70DRAFT_396596</name>
</gene>
<dbReference type="GO" id="GO:0031021">
    <property type="term" value="C:interphase microtubule organizing center"/>
    <property type="evidence" value="ECO:0007669"/>
    <property type="project" value="TreeGrafter"/>
</dbReference>
<dbReference type="GO" id="GO:0005819">
    <property type="term" value="C:spindle"/>
    <property type="evidence" value="ECO:0007669"/>
    <property type="project" value="TreeGrafter"/>
</dbReference>
<evidence type="ECO:0000256" key="3">
    <source>
        <dbReference type="ARBA" id="ARBA00011015"/>
    </source>
</evidence>
<accession>A0A317W975</accession>
<evidence type="ECO:0000313" key="9">
    <source>
        <dbReference type="EMBL" id="PWY81812.1"/>
    </source>
</evidence>
<evidence type="ECO:0000313" key="10">
    <source>
        <dbReference type="Proteomes" id="UP000247233"/>
    </source>
</evidence>
<comment type="similarity">
    <text evidence="3">Belongs to the MOZART1 family.</text>
</comment>
<evidence type="ECO:0000256" key="8">
    <source>
        <dbReference type="ARBA" id="ARBA00029810"/>
    </source>
</evidence>
<sequence>MPFRDEEDYAEKKQQAAHDVISILHEISNLLNTDLTRRQITLCASLIENGVNPEALAAAIKDIRKDVLPAPSRGGRE</sequence>
<dbReference type="GO" id="GO:0090307">
    <property type="term" value="P:mitotic spindle assembly"/>
    <property type="evidence" value="ECO:0007669"/>
    <property type="project" value="TreeGrafter"/>
</dbReference>
<evidence type="ECO:0000256" key="7">
    <source>
        <dbReference type="ARBA" id="ARBA00023212"/>
    </source>
</evidence>
<keyword evidence="10" id="KW-1185">Reference proteome</keyword>
<dbReference type="VEuPathDB" id="FungiDB:BO70DRAFT_396596"/>
<dbReference type="PANTHER" id="PTHR28520">
    <property type="entry name" value="MITOTIC-SPINDLE ORGANIZING PROTEIN 1"/>
    <property type="match status" value="1"/>
</dbReference>
<dbReference type="EMBL" id="MSFL01000013">
    <property type="protein sequence ID" value="PWY81812.1"/>
    <property type="molecule type" value="Genomic_DNA"/>
</dbReference>
<comment type="subunit">
    <text evidence="4">Part of the gamma-tubulin complex.</text>
</comment>
<dbReference type="PANTHER" id="PTHR28520:SF2">
    <property type="entry name" value="MITOTIC-SPINDLE ORGANIZING PROTEIN 1"/>
    <property type="match status" value="1"/>
</dbReference>
<evidence type="ECO:0000256" key="1">
    <source>
        <dbReference type="ARBA" id="ARBA00003060"/>
    </source>
</evidence>
<evidence type="ECO:0000256" key="2">
    <source>
        <dbReference type="ARBA" id="ARBA00004317"/>
    </source>
</evidence>